<evidence type="ECO:0000313" key="1">
    <source>
        <dbReference type="EMBL" id="KAI3701169.1"/>
    </source>
</evidence>
<sequence>MLRVSDFLAVSVIATSGFRPSWSTGPLFNNNTSFSIGGQNSISLKTDASNDADGDDVEQPSSPFVKKTEETGILVVHEVNCKRYVKV</sequence>
<protein>
    <submittedName>
        <fullName evidence="1">Uncharacterized protein</fullName>
    </submittedName>
</protein>
<organism evidence="1 2">
    <name type="scientific">Cichorium intybus</name>
    <name type="common">Chicory</name>
    <dbReference type="NCBI Taxonomy" id="13427"/>
    <lineage>
        <taxon>Eukaryota</taxon>
        <taxon>Viridiplantae</taxon>
        <taxon>Streptophyta</taxon>
        <taxon>Embryophyta</taxon>
        <taxon>Tracheophyta</taxon>
        <taxon>Spermatophyta</taxon>
        <taxon>Magnoliopsida</taxon>
        <taxon>eudicotyledons</taxon>
        <taxon>Gunneridae</taxon>
        <taxon>Pentapetalae</taxon>
        <taxon>asterids</taxon>
        <taxon>campanulids</taxon>
        <taxon>Asterales</taxon>
        <taxon>Asteraceae</taxon>
        <taxon>Cichorioideae</taxon>
        <taxon>Cichorieae</taxon>
        <taxon>Cichoriinae</taxon>
        <taxon>Cichorium</taxon>
    </lineage>
</organism>
<evidence type="ECO:0000313" key="2">
    <source>
        <dbReference type="Proteomes" id="UP001055811"/>
    </source>
</evidence>
<dbReference type="Proteomes" id="UP001055811">
    <property type="component" value="Linkage Group LG08"/>
</dbReference>
<comment type="caution">
    <text evidence="1">The sequence shown here is derived from an EMBL/GenBank/DDBJ whole genome shotgun (WGS) entry which is preliminary data.</text>
</comment>
<proteinExistence type="predicted"/>
<reference evidence="2" key="1">
    <citation type="journal article" date="2022" name="Mol. Ecol. Resour.">
        <title>The genomes of chicory, endive, great burdock and yacon provide insights into Asteraceae palaeo-polyploidization history and plant inulin production.</title>
        <authorList>
            <person name="Fan W."/>
            <person name="Wang S."/>
            <person name="Wang H."/>
            <person name="Wang A."/>
            <person name="Jiang F."/>
            <person name="Liu H."/>
            <person name="Zhao H."/>
            <person name="Xu D."/>
            <person name="Zhang Y."/>
        </authorList>
    </citation>
    <scope>NUCLEOTIDE SEQUENCE [LARGE SCALE GENOMIC DNA]</scope>
    <source>
        <strain evidence="2">cv. Punajuju</strain>
    </source>
</reference>
<name>A0ACB8ZUZ4_CICIN</name>
<dbReference type="EMBL" id="CM042016">
    <property type="protein sequence ID" value="KAI3701169.1"/>
    <property type="molecule type" value="Genomic_DNA"/>
</dbReference>
<accession>A0ACB8ZUZ4</accession>
<keyword evidence="2" id="KW-1185">Reference proteome</keyword>
<reference evidence="1 2" key="2">
    <citation type="journal article" date="2022" name="Mol. Ecol. Resour.">
        <title>The genomes of chicory, endive, great burdock and yacon provide insights into Asteraceae paleo-polyploidization history and plant inulin production.</title>
        <authorList>
            <person name="Fan W."/>
            <person name="Wang S."/>
            <person name="Wang H."/>
            <person name="Wang A."/>
            <person name="Jiang F."/>
            <person name="Liu H."/>
            <person name="Zhao H."/>
            <person name="Xu D."/>
            <person name="Zhang Y."/>
        </authorList>
    </citation>
    <scope>NUCLEOTIDE SEQUENCE [LARGE SCALE GENOMIC DNA]</scope>
    <source>
        <strain evidence="2">cv. Punajuju</strain>
        <tissue evidence="1">Leaves</tissue>
    </source>
</reference>
<gene>
    <name evidence="1" type="ORF">L2E82_45816</name>
</gene>